<evidence type="ECO:0000256" key="3">
    <source>
        <dbReference type="PROSITE-ProRule" id="PRU00122"/>
    </source>
</evidence>
<comment type="caution">
    <text evidence="2">Lacks conserved residue(s) required for the propagation of feature annotation.</text>
</comment>
<dbReference type="FunFam" id="2.60.120.200:FF:000081">
    <property type="entry name" value="Crumbs 1, cell polarity complex component"/>
    <property type="match status" value="1"/>
</dbReference>
<dbReference type="PANTHER" id="PTHR15036">
    <property type="entry name" value="PIKACHURIN-LIKE PROTEIN"/>
    <property type="match status" value="1"/>
</dbReference>
<dbReference type="GO" id="GO:0016020">
    <property type="term" value="C:membrane"/>
    <property type="evidence" value="ECO:0007669"/>
    <property type="project" value="UniProtKB-SubCell"/>
</dbReference>
<dbReference type="EMBL" id="JAFHDT010000019">
    <property type="protein sequence ID" value="KAI7795702.1"/>
    <property type="molecule type" value="Genomic_DNA"/>
</dbReference>
<protein>
    <submittedName>
        <fullName evidence="6">Protein crumbs-like protein 2</fullName>
    </submittedName>
</protein>
<gene>
    <name evidence="6" type="ORF">IRJ41_003637</name>
</gene>
<dbReference type="InterPro" id="IPR000152">
    <property type="entry name" value="EGF-type_Asp/Asn_hydroxyl_site"/>
</dbReference>
<organism evidence="6 7">
    <name type="scientific">Triplophysa rosa</name>
    <name type="common">Cave loach</name>
    <dbReference type="NCBI Taxonomy" id="992332"/>
    <lineage>
        <taxon>Eukaryota</taxon>
        <taxon>Metazoa</taxon>
        <taxon>Chordata</taxon>
        <taxon>Craniata</taxon>
        <taxon>Vertebrata</taxon>
        <taxon>Euteleostomi</taxon>
        <taxon>Actinopterygii</taxon>
        <taxon>Neopterygii</taxon>
        <taxon>Teleostei</taxon>
        <taxon>Ostariophysi</taxon>
        <taxon>Cypriniformes</taxon>
        <taxon>Nemacheilidae</taxon>
        <taxon>Triplophysa</taxon>
    </lineage>
</organism>
<reference evidence="6" key="1">
    <citation type="submission" date="2021-02" db="EMBL/GenBank/DDBJ databases">
        <title>Comparative genomics reveals that relaxation of natural selection precedes convergent phenotypic evolution of cavefish.</title>
        <authorList>
            <person name="Peng Z."/>
        </authorList>
    </citation>
    <scope>NUCLEOTIDE SEQUENCE</scope>
    <source>
        <tissue evidence="6">Muscle</tissue>
    </source>
</reference>
<dbReference type="CDD" id="cd00110">
    <property type="entry name" value="LamG"/>
    <property type="match status" value="1"/>
</dbReference>
<evidence type="ECO:0000256" key="2">
    <source>
        <dbReference type="PROSITE-ProRule" id="PRU00076"/>
    </source>
</evidence>
<dbReference type="InterPro" id="IPR050372">
    <property type="entry name" value="Neurexin-related_CASP"/>
</dbReference>
<dbReference type="Pfam" id="PF02210">
    <property type="entry name" value="Laminin_G_2"/>
    <property type="match status" value="1"/>
</dbReference>
<feature type="domain" description="EGF-like" evidence="5">
    <location>
        <begin position="1"/>
        <end position="40"/>
    </location>
</feature>
<keyword evidence="1 2" id="KW-1015">Disulfide bond</keyword>
<evidence type="ECO:0000256" key="1">
    <source>
        <dbReference type="ARBA" id="ARBA00023157"/>
    </source>
</evidence>
<dbReference type="PROSITE" id="PS00010">
    <property type="entry name" value="ASX_HYDROXYL"/>
    <property type="match status" value="1"/>
</dbReference>
<feature type="disulfide bond" evidence="2">
    <location>
        <begin position="259"/>
        <end position="268"/>
    </location>
</feature>
<feature type="disulfide bond" evidence="3">
    <location>
        <begin position="202"/>
        <end position="229"/>
    </location>
</feature>
<dbReference type="SUPFAM" id="SSF49899">
    <property type="entry name" value="Concanavalin A-like lectins/glucanases"/>
    <property type="match status" value="1"/>
</dbReference>
<dbReference type="Gene3D" id="2.60.120.200">
    <property type="match status" value="1"/>
</dbReference>
<dbReference type="SMART" id="SM00181">
    <property type="entry name" value="EGF"/>
    <property type="match status" value="2"/>
</dbReference>
<feature type="domain" description="EGF-like" evidence="5">
    <location>
        <begin position="231"/>
        <end position="269"/>
    </location>
</feature>
<feature type="domain" description="Laminin G" evidence="4">
    <location>
        <begin position="44"/>
        <end position="229"/>
    </location>
</feature>
<dbReference type="PROSITE" id="PS01186">
    <property type="entry name" value="EGF_2"/>
    <property type="match status" value="1"/>
</dbReference>
<proteinExistence type="predicted"/>
<dbReference type="SUPFAM" id="SSF57196">
    <property type="entry name" value="EGF/Laminin"/>
    <property type="match status" value="1"/>
</dbReference>
<evidence type="ECO:0000313" key="7">
    <source>
        <dbReference type="Proteomes" id="UP001059041"/>
    </source>
</evidence>
<dbReference type="PROSITE" id="PS00022">
    <property type="entry name" value="EGF_1"/>
    <property type="match status" value="1"/>
</dbReference>
<feature type="disulfide bond" evidence="2">
    <location>
        <begin position="30"/>
        <end position="39"/>
    </location>
</feature>
<dbReference type="Gene3D" id="2.10.25.10">
    <property type="entry name" value="Laminin"/>
    <property type="match status" value="1"/>
</dbReference>
<sequence>MLGCIENTCENGSTCLPWCDGETHGHTCLCPPGFYDDVCSTPTTFSFSSPRFFLFEVPALERRRRDTKHGHLLEVRLRFRTTLPDMLLFFRGNAETFLSLEIVGGELRTRLVSGVGGTLEARLPGVVSDGEWREVVAGIDEESTKVVLEVKGPSCLNKACKVENKFPDDREPFSKHLTKVYVGGVPEEYLKFTLSGRGFLGCMEDLQVDGRQVLPQDLGDGDESVEIGCKKTEWCEVDPQPCSQHGQCVDLWTSYRCDCYRPHHGHECSQGQHSHTA</sequence>
<keyword evidence="2" id="KW-0245">EGF-like domain</keyword>
<dbReference type="PANTHER" id="PTHR15036:SF85">
    <property type="entry name" value="SP2353, ISOFORM A"/>
    <property type="match status" value="1"/>
</dbReference>
<name>A0A9W7TE80_TRIRA</name>
<evidence type="ECO:0000259" key="4">
    <source>
        <dbReference type="PROSITE" id="PS50025"/>
    </source>
</evidence>
<dbReference type="PROSITE" id="PS50026">
    <property type="entry name" value="EGF_3"/>
    <property type="match status" value="2"/>
</dbReference>
<dbReference type="Proteomes" id="UP001059041">
    <property type="component" value="Linkage Group LG19"/>
</dbReference>
<accession>A0A9W7TE80</accession>
<dbReference type="PROSITE" id="PS50025">
    <property type="entry name" value="LAM_G_DOMAIN"/>
    <property type="match status" value="1"/>
</dbReference>
<dbReference type="InterPro" id="IPR000742">
    <property type="entry name" value="EGF"/>
</dbReference>
<dbReference type="SMART" id="SM00282">
    <property type="entry name" value="LamG"/>
    <property type="match status" value="1"/>
</dbReference>
<evidence type="ECO:0000259" key="5">
    <source>
        <dbReference type="PROSITE" id="PS50026"/>
    </source>
</evidence>
<evidence type="ECO:0000313" key="6">
    <source>
        <dbReference type="EMBL" id="KAI7795702.1"/>
    </source>
</evidence>
<dbReference type="InterPro" id="IPR001791">
    <property type="entry name" value="Laminin_G"/>
</dbReference>
<keyword evidence="7" id="KW-1185">Reference proteome</keyword>
<dbReference type="InterPro" id="IPR013320">
    <property type="entry name" value="ConA-like_dom_sf"/>
</dbReference>
<comment type="caution">
    <text evidence="6">The sequence shown here is derived from an EMBL/GenBank/DDBJ whole genome shotgun (WGS) entry which is preliminary data.</text>
</comment>
<dbReference type="AlphaFoldDB" id="A0A9W7TE80"/>
<dbReference type="CDD" id="cd00054">
    <property type="entry name" value="EGF_CA"/>
    <property type="match status" value="1"/>
</dbReference>